<feature type="region of interest" description="Disordered" evidence="1">
    <location>
        <begin position="233"/>
        <end position="260"/>
    </location>
</feature>
<accession>A0A8T1VB86</accession>
<feature type="region of interest" description="Disordered" evidence="1">
    <location>
        <begin position="90"/>
        <end position="199"/>
    </location>
</feature>
<dbReference type="OrthoDB" id="159975at2759"/>
<dbReference type="AlphaFoldDB" id="A0A8T1VB86"/>
<keyword evidence="3" id="KW-1185">Reference proteome</keyword>
<dbReference type="EMBL" id="JAGDFM010000514">
    <property type="protein sequence ID" value="KAG7377523.1"/>
    <property type="molecule type" value="Genomic_DNA"/>
</dbReference>
<evidence type="ECO:0000313" key="2">
    <source>
        <dbReference type="EMBL" id="KAG7377523.1"/>
    </source>
</evidence>
<evidence type="ECO:0000313" key="3">
    <source>
        <dbReference type="Proteomes" id="UP000694044"/>
    </source>
</evidence>
<gene>
    <name evidence="2" type="ORF">PHYPSEUDO_011516</name>
</gene>
<comment type="caution">
    <text evidence="2">The sequence shown here is derived from an EMBL/GenBank/DDBJ whole genome shotgun (WGS) entry which is preliminary data.</text>
</comment>
<protein>
    <submittedName>
        <fullName evidence="2">Uncharacterized protein</fullName>
    </submittedName>
</protein>
<evidence type="ECO:0000256" key="1">
    <source>
        <dbReference type="SAM" id="MobiDB-lite"/>
    </source>
</evidence>
<reference evidence="2" key="1">
    <citation type="submission" date="2021-02" db="EMBL/GenBank/DDBJ databases">
        <authorList>
            <person name="Palmer J.M."/>
        </authorList>
    </citation>
    <scope>NUCLEOTIDE SEQUENCE</scope>
    <source>
        <strain evidence="2">SCRP734</strain>
    </source>
</reference>
<feature type="compositionally biased region" description="Basic and acidic residues" evidence="1">
    <location>
        <begin position="137"/>
        <end position="147"/>
    </location>
</feature>
<name>A0A8T1VB86_9STRA</name>
<feature type="compositionally biased region" description="Basic and acidic residues" evidence="1">
    <location>
        <begin position="90"/>
        <end position="99"/>
    </location>
</feature>
<feature type="compositionally biased region" description="Basic and acidic residues" evidence="1">
    <location>
        <begin position="109"/>
        <end position="130"/>
    </location>
</feature>
<sequence length="484" mass="53909">MAGDSDDAVYASILARVERPELRDQLRKVARKECRSIDRQMRLVSASLAALRQLQAASQHLRPSGDWLPNTLQTQLTSLEELQRRLERSMDHLEMDVSSRRTKKRKRPVDKGEKDSKEDKKIVVADEAKQPLHKRKGDATDELDKAYKGTALESERLEEEEPDAEFVGVVHPGERRTQVEEEVEAAGEDKGVGAVNTREAADLRVEGSIQEQQQEGESDVENFQVVTADARRMEVEGGSQTESGAADSLSGSDELPRGLVRMTRDATVRIKEESGTVPDEQPEFDREGSSQVDAMHEADEIAEFPIELEVLESSEESSVEPEMSDSEESAIELDVPDSDSEDDFSPCVEMAAKLQNASAADQLVGFPAVVEQLRAYLLDRKHLTVTELDGYLFAHKRITDEEADEIGRVIETIIGVSVVLPVRPKIKLALYDLLAVVEQLECTLGGLPTFLCPAVKKFSSYFLSHVDEHVDHANREPRFAVLHL</sequence>
<organism evidence="2 3">
    <name type="scientific">Phytophthora pseudosyringae</name>
    <dbReference type="NCBI Taxonomy" id="221518"/>
    <lineage>
        <taxon>Eukaryota</taxon>
        <taxon>Sar</taxon>
        <taxon>Stramenopiles</taxon>
        <taxon>Oomycota</taxon>
        <taxon>Peronosporomycetes</taxon>
        <taxon>Peronosporales</taxon>
        <taxon>Peronosporaceae</taxon>
        <taxon>Phytophthora</taxon>
    </lineage>
</organism>
<proteinExistence type="predicted"/>
<dbReference type="Proteomes" id="UP000694044">
    <property type="component" value="Unassembled WGS sequence"/>
</dbReference>